<keyword evidence="8" id="KW-1185">Reference proteome</keyword>
<reference evidence="7" key="1">
    <citation type="submission" date="2023-06" db="EMBL/GenBank/DDBJ databases">
        <title>Genome-scale phylogeny and comparative genomics of the fungal order Sordariales.</title>
        <authorList>
            <consortium name="Lawrence Berkeley National Laboratory"/>
            <person name="Hensen N."/>
            <person name="Bonometti L."/>
            <person name="Westerberg I."/>
            <person name="Brannstrom I.O."/>
            <person name="Guillou S."/>
            <person name="Cros-Aarteil S."/>
            <person name="Calhoun S."/>
            <person name="Haridas S."/>
            <person name="Kuo A."/>
            <person name="Mondo S."/>
            <person name="Pangilinan J."/>
            <person name="Riley R."/>
            <person name="Labutti K."/>
            <person name="Andreopoulos B."/>
            <person name="Lipzen A."/>
            <person name="Chen C."/>
            <person name="Yanf M."/>
            <person name="Daum C."/>
            <person name="Ng V."/>
            <person name="Clum A."/>
            <person name="Steindorff A."/>
            <person name="Ohm R."/>
            <person name="Martin F."/>
            <person name="Silar P."/>
            <person name="Natvig D."/>
            <person name="Lalanne C."/>
            <person name="Gautier V."/>
            <person name="Ament-Velasquez S.L."/>
            <person name="Kruys A."/>
            <person name="Hutchinson M.I."/>
            <person name="Powell A.J."/>
            <person name="Barry K."/>
            <person name="Miller A.N."/>
            <person name="Grigoriev I.V."/>
            <person name="Debuchy R."/>
            <person name="Gladieux P."/>
            <person name="Thoren M.H."/>
            <person name="Johannesson H."/>
        </authorList>
    </citation>
    <scope>NUCLEOTIDE SEQUENCE</scope>
    <source>
        <strain evidence="7">PSN4</strain>
    </source>
</reference>
<dbReference type="PANTHER" id="PTHR31845:SF32">
    <property type="entry name" value="MISCELLANEOUS ZN(II)2CYS6 TRANSCRIPTION FACTOR (EUROFUNG)-RELATED"/>
    <property type="match status" value="1"/>
</dbReference>
<dbReference type="InterPro" id="IPR001138">
    <property type="entry name" value="Zn2Cys6_DnaBD"/>
</dbReference>
<dbReference type="GO" id="GO:0000976">
    <property type="term" value="F:transcription cis-regulatory region binding"/>
    <property type="evidence" value="ECO:0007669"/>
    <property type="project" value="TreeGrafter"/>
</dbReference>
<dbReference type="InterPro" id="IPR051089">
    <property type="entry name" value="prtT"/>
</dbReference>
<comment type="caution">
    <text evidence="7">The sequence shown here is derived from an EMBL/GenBank/DDBJ whole genome shotgun (WGS) entry which is preliminary data.</text>
</comment>
<dbReference type="Proteomes" id="UP001239445">
    <property type="component" value="Unassembled WGS sequence"/>
</dbReference>
<sequence>MPRAVDSEFVPASYGQACVHCVRSKTSCRRRIEGGPCERCLRRGKECQQAPGGRREIGKRAGSRTTRLEEKLDSLVTLLQTSAASGGGPSILQPGAPAASTSAPAAVDASDVRAQAGFAPPGPSSQHFPPTPSASSHQYSVPTPQSYTPGSDPENVSEDEAEECLLRFQTEQLKCFPFIYIPPTMSAVELQTERPFLWLCILAVSTKSAARQVALGAKIRQMVATRLIVEHERSVETLLGLLAFMGWANYQLGPSQPFLSMYCHLITGLTQDLGLDRLPRKADEPMHPMACLKSHHTLAMKLAAHAVRTMEERRAVIAAFIITSEVSAFRAFCFNRTVDGLRWNSSMDEYLKDLEERQEAPLDKVLVTLAKLKLIGDEALRPYSLPSRPTDQLGFLQVFQVKTLQASVNQIREKLPAGLETEGSVLLHFLEIELQIHEIGLYTVPPRGKTTHAPDSQRLAMLARCVQAARSWFDCFFSLPPASYAHYSFSLWVQLCHAITSVYRLSLLEEPGWDTSLVRDSLDLMQLMDMLVERLKRTAEEAGLEVDRANAFTNVINSIRTIRNAWEPMLRRQTADVVVQGEAAAPAFQVPPMDSFSAEFLDGVNGWMSDMMFSWDGIS</sequence>
<evidence type="ECO:0000313" key="7">
    <source>
        <dbReference type="EMBL" id="KAK1750386.1"/>
    </source>
</evidence>
<organism evidence="7 8">
    <name type="scientific">Echria macrotheca</name>
    <dbReference type="NCBI Taxonomy" id="438768"/>
    <lineage>
        <taxon>Eukaryota</taxon>
        <taxon>Fungi</taxon>
        <taxon>Dikarya</taxon>
        <taxon>Ascomycota</taxon>
        <taxon>Pezizomycotina</taxon>
        <taxon>Sordariomycetes</taxon>
        <taxon>Sordariomycetidae</taxon>
        <taxon>Sordariales</taxon>
        <taxon>Schizotheciaceae</taxon>
        <taxon>Echria</taxon>
    </lineage>
</organism>
<evidence type="ECO:0000256" key="1">
    <source>
        <dbReference type="ARBA" id="ARBA00004123"/>
    </source>
</evidence>
<dbReference type="InterPro" id="IPR036864">
    <property type="entry name" value="Zn2-C6_fun-type_DNA-bd_sf"/>
</dbReference>
<comment type="subcellular location">
    <subcellularLocation>
        <location evidence="1">Nucleus</location>
    </subcellularLocation>
</comment>
<dbReference type="PANTHER" id="PTHR31845">
    <property type="entry name" value="FINGER DOMAIN PROTEIN, PUTATIVE-RELATED"/>
    <property type="match status" value="1"/>
</dbReference>
<evidence type="ECO:0000256" key="2">
    <source>
        <dbReference type="ARBA" id="ARBA00023015"/>
    </source>
</evidence>
<dbReference type="GO" id="GO:0008270">
    <property type="term" value="F:zinc ion binding"/>
    <property type="evidence" value="ECO:0007669"/>
    <property type="project" value="InterPro"/>
</dbReference>
<proteinExistence type="predicted"/>
<dbReference type="EMBL" id="MU839847">
    <property type="protein sequence ID" value="KAK1750386.1"/>
    <property type="molecule type" value="Genomic_DNA"/>
</dbReference>
<keyword evidence="2" id="KW-0805">Transcription regulation</keyword>
<gene>
    <name evidence="7" type="ORF">QBC47DRAFT_331931</name>
</gene>
<evidence type="ECO:0000256" key="6">
    <source>
        <dbReference type="SAM" id="MobiDB-lite"/>
    </source>
</evidence>
<feature type="compositionally biased region" description="Low complexity" evidence="6">
    <location>
        <begin position="96"/>
        <end position="114"/>
    </location>
</feature>
<dbReference type="AlphaFoldDB" id="A0AAJ0F0R1"/>
<feature type="compositionally biased region" description="Polar residues" evidence="6">
    <location>
        <begin position="124"/>
        <end position="149"/>
    </location>
</feature>
<keyword evidence="3" id="KW-0238">DNA-binding</keyword>
<dbReference type="CDD" id="cd00067">
    <property type="entry name" value="GAL4"/>
    <property type="match status" value="1"/>
</dbReference>
<evidence type="ECO:0000313" key="8">
    <source>
        <dbReference type="Proteomes" id="UP001239445"/>
    </source>
</evidence>
<accession>A0AAJ0F0R1</accession>
<dbReference type="CDD" id="cd12148">
    <property type="entry name" value="fungal_TF_MHR"/>
    <property type="match status" value="1"/>
</dbReference>
<keyword evidence="4" id="KW-0804">Transcription</keyword>
<evidence type="ECO:0000256" key="3">
    <source>
        <dbReference type="ARBA" id="ARBA00023125"/>
    </source>
</evidence>
<evidence type="ECO:0000256" key="5">
    <source>
        <dbReference type="ARBA" id="ARBA00023242"/>
    </source>
</evidence>
<protein>
    <submittedName>
        <fullName evidence="7">C6 transcription factor</fullName>
    </submittedName>
</protein>
<feature type="region of interest" description="Disordered" evidence="6">
    <location>
        <begin position="85"/>
        <end position="160"/>
    </location>
</feature>
<keyword evidence="5" id="KW-0539">Nucleus</keyword>
<evidence type="ECO:0000256" key="4">
    <source>
        <dbReference type="ARBA" id="ARBA00023163"/>
    </source>
</evidence>
<dbReference type="Gene3D" id="4.10.240.10">
    <property type="entry name" value="Zn(2)-C6 fungal-type DNA-binding domain"/>
    <property type="match status" value="1"/>
</dbReference>
<dbReference type="GO" id="GO:0000981">
    <property type="term" value="F:DNA-binding transcription factor activity, RNA polymerase II-specific"/>
    <property type="evidence" value="ECO:0007669"/>
    <property type="project" value="InterPro"/>
</dbReference>
<name>A0AAJ0F0R1_9PEZI</name>
<dbReference type="GO" id="GO:0005634">
    <property type="term" value="C:nucleus"/>
    <property type="evidence" value="ECO:0007669"/>
    <property type="project" value="UniProtKB-SubCell"/>
</dbReference>
<dbReference type="SUPFAM" id="SSF57701">
    <property type="entry name" value="Zn2/Cys6 DNA-binding domain"/>
    <property type="match status" value="1"/>
</dbReference>